<sequence length="257" mass="28469">MMNHSLKRRYSQFRSQAAVIVFAVCFLLSSAGVVRAQMFSMDEEAPPQFRQPVNELYIGYEPTTVTYEGSQNTNEAGQFAYDAPVLRVGYSSRMLNLYLGTGGNITGSDDVAYFDVGGNINVGFPLYFTEKFSLLLPVRISSRLTNITNERTGISLDRFRFGSVTAGAGLQANARPVRNMRIRVGAIPSYGFTFASGGLFGGSLGSVALKGRLYFDRLFGNVGLSAGYKYDLRNYNVEEEKYDYRMQGHSIQLGITF</sequence>
<dbReference type="OrthoDB" id="1523837at2"/>
<reference evidence="1 2" key="1">
    <citation type="submission" date="2016-11" db="EMBL/GenBank/DDBJ databases">
        <authorList>
            <person name="Jaros S."/>
            <person name="Januszkiewicz K."/>
            <person name="Wedrychowicz H."/>
        </authorList>
    </citation>
    <scope>NUCLEOTIDE SEQUENCE [LARGE SCALE GENOMIC DNA]</scope>
    <source>
        <strain evidence="1 2">DSM 21986</strain>
    </source>
</reference>
<dbReference type="RefSeq" id="WP_073061816.1">
    <property type="nucleotide sequence ID" value="NZ_FQUS01000007.1"/>
</dbReference>
<organism evidence="1 2">
    <name type="scientific">Fodinibius roseus</name>
    <dbReference type="NCBI Taxonomy" id="1194090"/>
    <lineage>
        <taxon>Bacteria</taxon>
        <taxon>Pseudomonadati</taxon>
        <taxon>Balneolota</taxon>
        <taxon>Balneolia</taxon>
        <taxon>Balneolales</taxon>
        <taxon>Balneolaceae</taxon>
        <taxon>Fodinibius</taxon>
    </lineage>
</organism>
<protein>
    <recommendedName>
        <fullName evidence="3">Outer membrane protein beta-barrel domain-containing protein</fullName>
    </recommendedName>
</protein>
<dbReference type="AlphaFoldDB" id="A0A1M5AAF9"/>
<evidence type="ECO:0000313" key="2">
    <source>
        <dbReference type="Proteomes" id="UP000184041"/>
    </source>
</evidence>
<gene>
    <name evidence="1" type="ORF">SAMN05443144_1076</name>
</gene>
<dbReference type="EMBL" id="FQUS01000007">
    <property type="protein sequence ID" value="SHF27310.1"/>
    <property type="molecule type" value="Genomic_DNA"/>
</dbReference>
<dbReference type="Proteomes" id="UP000184041">
    <property type="component" value="Unassembled WGS sequence"/>
</dbReference>
<proteinExistence type="predicted"/>
<dbReference type="STRING" id="1194090.SAMN05443144_1076"/>
<keyword evidence="2" id="KW-1185">Reference proteome</keyword>
<evidence type="ECO:0000313" key="1">
    <source>
        <dbReference type="EMBL" id="SHF27310.1"/>
    </source>
</evidence>
<evidence type="ECO:0008006" key="3">
    <source>
        <dbReference type="Google" id="ProtNLM"/>
    </source>
</evidence>
<accession>A0A1M5AAF9</accession>
<name>A0A1M5AAF9_9BACT</name>